<evidence type="ECO:0000313" key="1">
    <source>
        <dbReference type="EMBL" id="AKE61365.1"/>
    </source>
</evidence>
<proteinExistence type="predicted"/>
<sequence length="112" mass="12521">MNGKALTPAAPQLQTMNFTPTARFMVVLPASRQISVHRGGEMLSYCEAPQVSDLFAVCTGLKLISLLPHTSMLTGVAIDIVSIFSFQNEVLTRFYEKDVWLINEQEVNEVRF</sequence>
<dbReference type="HOGENOM" id="CLU_2141455_0_0_6"/>
<accession>A0A0F6RHR6</accession>
<dbReference type="Proteomes" id="UP000034085">
    <property type="component" value="Chromosome"/>
</dbReference>
<dbReference type="AlphaFoldDB" id="A0A0F6RHR6"/>
<organism evidence="1 2">
    <name type="scientific">Citrobacter amalonaticus Y19</name>
    <dbReference type="NCBI Taxonomy" id="1261127"/>
    <lineage>
        <taxon>Bacteria</taxon>
        <taxon>Pseudomonadati</taxon>
        <taxon>Pseudomonadota</taxon>
        <taxon>Gammaproteobacteria</taxon>
        <taxon>Enterobacterales</taxon>
        <taxon>Enterobacteriaceae</taxon>
        <taxon>Citrobacter</taxon>
    </lineage>
</organism>
<dbReference type="EMBL" id="CP011132">
    <property type="protein sequence ID" value="AKE61365.1"/>
    <property type="molecule type" value="Genomic_DNA"/>
</dbReference>
<reference evidence="1 2" key="1">
    <citation type="journal article" date="2013" name="Appl. Microbiol. Biotechnol.">
        <title>Glycerol assimilation and production of 1,3-propanediol by Citrobacter amalonaticus Y19.</title>
        <authorList>
            <person name="Ainala S.K."/>
            <person name="Ashok S."/>
            <person name="Ko Y."/>
            <person name="Park S."/>
        </authorList>
    </citation>
    <scope>NUCLEOTIDE SEQUENCE [LARGE SCALE GENOMIC DNA]</scope>
    <source>
        <strain evidence="1 2">Y19</strain>
    </source>
</reference>
<name>A0A0F6RHR6_CITAM</name>
<dbReference type="KEGG" id="cama:F384_23720"/>
<evidence type="ECO:0000313" key="2">
    <source>
        <dbReference type="Proteomes" id="UP000034085"/>
    </source>
</evidence>
<dbReference type="PATRIC" id="fig|1261127.3.peg.4918"/>
<protein>
    <submittedName>
        <fullName evidence="1">Uncharacterized protein</fullName>
    </submittedName>
</protein>
<gene>
    <name evidence="1" type="ORF">F384_23720</name>
</gene>